<evidence type="ECO:0000256" key="1">
    <source>
        <dbReference type="ARBA" id="ARBA00004141"/>
    </source>
</evidence>
<feature type="transmembrane region" description="Helical" evidence="3">
    <location>
        <begin position="208"/>
        <end position="231"/>
    </location>
</feature>
<proteinExistence type="predicted"/>
<feature type="transmembrane region" description="Helical" evidence="3">
    <location>
        <begin position="542"/>
        <end position="560"/>
    </location>
</feature>
<dbReference type="GO" id="GO:0016020">
    <property type="term" value="C:membrane"/>
    <property type="evidence" value="ECO:0007669"/>
    <property type="project" value="UniProtKB-SubCell"/>
</dbReference>
<keyword evidence="3" id="KW-0472">Membrane</keyword>
<feature type="transmembrane region" description="Helical" evidence="3">
    <location>
        <begin position="446"/>
        <end position="464"/>
    </location>
</feature>
<feature type="transmembrane region" description="Helical" evidence="3">
    <location>
        <begin position="499"/>
        <end position="522"/>
    </location>
</feature>
<feature type="transmembrane region" description="Helical" evidence="3">
    <location>
        <begin position="88"/>
        <end position="106"/>
    </location>
</feature>
<evidence type="ECO:0000259" key="4">
    <source>
        <dbReference type="PROSITE" id="PS50850"/>
    </source>
</evidence>
<keyword evidence="3" id="KW-1133">Transmembrane helix</keyword>
<dbReference type="SUPFAM" id="SSF103473">
    <property type="entry name" value="MFS general substrate transporter"/>
    <property type="match status" value="1"/>
</dbReference>
<dbReference type="InterPro" id="IPR011701">
    <property type="entry name" value="MFS"/>
</dbReference>
<organism evidence="5 6">
    <name type="scientific">Ramazzottius varieornatus</name>
    <name type="common">Water bear</name>
    <name type="synonym">Tardigrade</name>
    <dbReference type="NCBI Taxonomy" id="947166"/>
    <lineage>
        <taxon>Eukaryota</taxon>
        <taxon>Metazoa</taxon>
        <taxon>Ecdysozoa</taxon>
        <taxon>Tardigrada</taxon>
        <taxon>Eutardigrada</taxon>
        <taxon>Parachela</taxon>
        <taxon>Hypsibioidea</taxon>
        <taxon>Ramazzottiidae</taxon>
        <taxon>Ramazzottius</taxon>
    </lineage>
</organism>
<dbReference type="PANTHER" id="PTHR11360:SF286">
    <property type="entry name" value="GH22266P"/>
    <property type="match status" value="1"/>
</dbReference>
<evidence type="ECO:0000256" key="3">
    <source>
        <dbReference type="SAM" id="Phobius"/>
    </source>
</evidence>
<dbReference type="EMBL" id="BDGG01000001">
    <property type="protein sequence ID" value="GAU88389.1"/>
    <property type="molecule type" value="Genomic_DNA"/>
</dbReference>
<feature type="region of interest" description="Disordered" evidence="2">
    <location>
        <begin position="1"/>
        <end position="33"/>
    </location>
</feature>
<comment type="subcellular location">
    <subcellularLocation>
        <location evidence="1">Membrane</location>
        <topology evidence="1">Multi-pass membrane protein</topology>
    </subcellularLocation>
</comment>
<dbReference type="InterPro" id="IPR036259">
    <property type="entry name" value="MFS_trans_sf"/>
</dbReference>
<dbReference type="PROSITE" id="PS50850">
    <property type="entry name" value="MFS"/>
    <property type="match status" value="1"/>
</dbReference>
<keyword evidence="3" id="KW-0812">Transmembrane</keyword>
<gene>
    <name evidence="5" type="primary">RvY_01098-1</name>
    <name evidence="5" type="synonym">RvY_01098.1</name>
    <name evidence="5" type="ORF">RvY_01098</name>
</gene>
<dbReference type="InterPro" id="IPR020846">
    <property type="entry name" value="MFS_dom"/>
</dbReference>
<dbReference type="PANTHER" id="PTHR11360">
    <property type="entry name" value="MONOCARBOXYLATE TRANSPORTER"/>
    <property type="match status" value="1"/>
</dbReference>
<feature type="compositionally biased region" description="Basic and acidic residues" evidence="2">
    <location>
        <begin position="1"/>
        <end position="13"/>
    </location>
</feature>
<feature type="domain" description="Major facilitator superfamily (MFS) profile" evidence="4">
    <location>
        <begin position="49"/>
        <end position="595"/>
    </location>
</feature>
<feature type="transmembrane region" description="Helical" evidence="3">
    <location>
        <begin position="177"/>
        <end position="196"/>
    </location>
</feature>
<dbReference type="OrthoDB" id="6499973at2759"/>
<dbReference type="InterPro" id="IPR050327">
    <property type="entry name" value="Proton-linked_MCT"/>
</dbReference>
<feature type="transmembrane region" description="Helical" evidence="3">
    <location>
        <begin position="566"/>
        <end position="589"/>
    </location>
</feature>
<dbReference type="Gene3D" id="1.20.1250.20">
    <property type="entry name" value="MFS general substrate transporter like domains"/>
    <property type="match status" value="2"/>
</dbReference>
<accession>A0A1D1UF41</accession>
<dbReference type="AlphaFoldDB" id="A0A1D1UF41"/>
<evidence type="ECO:0000313" key="5">
    <source>
        <dbReference type="EMBL" id="GAU88389.1"/>
    </source>
</evidence>
<keyword evidence="6" id="KW-1185">Reference proteome</keyword>
<evidence type="ECO:0000313" key="6">
    <source>
        <dbReference type="Proteomes" id="UP000186922"/>
    </source>
</evidence>
<protein>
    <recommendedName>
        <fullName evidence="4">Major facilitator superfamily (MFS) profile domain-containing protein</fullName>
    </recommendedName>
</protein>
<feature type="transmembrane region" description="Helical" evidence="3">
    <location>
        <begin position="476"/>
        <end position="493"/>
    </location>
</feature>
<sequence length="595" mass="64462">MSRGKSDLAREGKMASVPKPQTSGPEETNLLHDSGDVNVVPKAPDGGYGWVIVAASFFCNFIVDGIAYSGSQYVMAWKAEFPDADESTISLIPSLLNGVYLLMGPISSALTNAFGFRVIILSGAIIACVAFIITMFANSILYLNLSFGVLGGIGFGLIYTPAILCVCYYFDKKRAMAVGICVCGSGVGAFTFPPLTQTVMDRFGWQGSMLFLAGFILQVCVAGSSMLTLVVDVVDVVKTITIDQPGTPKQRSGILKVPPGGQSDRGKDASGVSAYRVDVVKSRKYSAEHGLVIQTVEGGRVQHESHSGVYNQVLSTADLKDASAVAGVQSHKEVAAPLDRKDVHVHGSLKHLDQEEKADADLQKFHSNNLRRDELQGTSITTPKKRRLSPQLRQALKDMIDLRIYGNVVFAVFSIGSFLAMIAFYIPFLFVPDHAVKEFQIEKDTAAWLISGIGLANIFGRLFWGWLADRPRMDPLVIHNCCILIVGIVLVFIPLCQDYISLMVVCAIFGFFVSPYISLMSIILTRRIPLDQLPSAFGQSQLVRGVAAMIGPPIGGALYAKTGDYSVTFFASGAAFVGAFCIFCVIFTLRPIRRE</sequence>
<feature type="transmembrane region" description="Helical" evidence="3">
    <location>
        <begin position="118"/>
        <end position="141"/>
    </location>
</feature>
<feature type="transmembrane region" description="Helical" evidence="3">
    <location>
        <begin position="404"/>
        <end position="426"/>
    </location>
</feature>
<feature type="region of interest" description="Disordered" evidence="2">
    <location>
        <begin position="250"/>
        <end position="269"/>
    </location>
</feature>
<dbReference type="GO" id="GO:0008028">
    <property type="term" value="F:monocarboxylic acid transmembrane transporter activity"/>
    <property type="evidence" value="ECO:0007669"/>
    <property type="project" value="TreeGrafter"/>
</dbReference>
<dbReference type="Pfam" id="PF07690">
    <property type="entry name" value="MFS_1"/>
    <property type="match status" value="2"/>
</dbReference>
<comment type="caution">
    <text evidence="5">The sequence shown here is derived from an EMBL/GenBank/DDBJ whole genome shotgun (WGS) entry which is preliminary data.</text>
</comment>
<evidence type="ECO:0000256" key="2">
    <source>
        <dbReference type="SAM" id="MobiDB-lite"/>
    </source>
</evidence>
<dbReference type="CDD" id="cd17352">
    <property type="entry name" value="MFS_MCT_SLC16"/>
    <property type="match status" value="1"/>
</dbReference>
<reference evidence="5 6" key="1">
    <citation type="journal article" date="2016" name="Nat. Commun.">
        <title>Extremotolerant tardigrade genome and improved radiotolerance of human cultured cells by tardigrade-unique protein.</title>
        <authorList>
            <person name="Hashimoto T."/>
            <person name="Horikawa D.D."/>
            <person name="Saito Y."/>
            <person name="Kuwahara H."/>
            <person name="Kozuka-Hata H."/>
            <person name="Shin-I T."/>
            <person name="Minakuchi Y."/>
            <person name="Ohishi K."/>
            <person name="Motoyama A."/>
            <person name="Aizu T."/>
            <person name="Enomoto A."/>
            <person name="Kondo K."/>
            <person name="Tanaka S."/>
            <person name="Hara Y."/>
            <person name="Koshikawa S."/>
            <person name="Sagara H."/>
            <person name="Miura T."/>
            <person name="Yokobori S."/>
            <person name="Miyagawa K."/>
            <person name="Suzuki Y."/>
            <person name="Kubo T."/>
            <person name="Oyama M."/>
            <person name="Kohara Y."/>
            <person name="Fujiyama A."/>
            <person name="Arakawa K."/>
            <person name="Katayama T."/>
            <person name="Toyoda A."/>
            <person name="Kunieda T."/>
        </authorList>
    </citation>
    <scope>NUCLEOTIDE SEQUENCE [LARGE SCALE GENOMIC DNA]</scope>
    <source>
        <strain evidence="5 6">YOKOZUNA-1</strain>
    </source>
</reference>
<name>A0A1D1UF41_RAMVA</name>
<feature type="transmembrane region" description="Helical" evidence="3">
    <location>
        <begin position="48"/>
        <end position="68"/>
    </location>
</feature>
<feature type="transmembrane region" description="Helical" evidence="3">
    <location>
        <begin position="147"/>
        <end position="170"/>
    </location>
</feature>
<dbReference type="STRING" id="947166.A0A1D1UF41"/>
<dbReference type="Proteomes" id="UP000186922">
    <property type="component" value="Unassembled WGS sequence"/>
</dbReference>